<comment type="caution">
    <text evidence="2">The sequence shown here is derived from an EMBL/GenBank/DDBJ whole genome shotgun (WGS) entry which is preliminary data.</text>
</comment>
<accession>A0A4R1L166</accession>
<keyword evidence="1" id="KW-1133">Transmembrane helix</keyword>
<dbReference type="Proteomes" id="UP000295496">
    <property type="component" value="Unassembled WGS sequence"/>
</dbReference>
<protein>
    <submittedName>
        <fullName evidence="2">Pilus assembly protein Flp/PilA</fullName>
    </submittedName>
</protein>
<gene>
    <name evidence="2" type="ORF">EV692_1221</name>
</gene>
<sequence>MLSNISTKAYISVTEGLRHFKNDQKGVTAIEYGLIAIVIAVFIIAVFYGDNGFVAKLSSKFSELASAISSASFSTPAGK</sequence>
<evidence type="ECO:0000313" key="3">
    <source>
        <dbReference type="Proteomes" id="UP000295496"/>
    </source>
</evidence>
<proteinExistence type="predicted"/>
<dbReference type="RefSeq" id="WP_132301552.1">
    <property type="nucleotide sequence ID" value="NZ_CP170642.1"/>
</dbReference>
<dbReference type="InterPro" id="IPR007047">
    <property type="entry name" value="Flp_Fap"/>
</dbReference>
<evidence type="ECO:0000313" key="2">
    <source>
        <dbReference type="EMBL" id="TCK69999.1"/>
    </source>
</evidence>
<evidence type="ECO:0000256" key="1">
    <source>
        <dbReference type="SAM" id="Phobius"/>
    </source>
</evidence>
<dbReference type="Pfam" id="PF04964">
    <property type="entry name" value="Flp_Fap"/>
    <property type="match status" value="1"/>
</dbReference>
<keyword evidence="3" id="KW-1185">Reference proteome</keyword>
<dbReference type="AlphaFoldDB" id="A0A4R1L166"/>
<organism evidence="2 3">
    <name type="scientific">Lonepinella koalarum</name>
    <dbReference type="NCBI Taxonomy" id="53417"/>
    <lineage>
        <taxon>Bacteria</taxon>
        <taxon>Pseudomonadati</taxon>
        <taxon>Pseudomonadota</taxon>
        <taxon>Gammaproteobacteria</taxon>
        <taxon>Pasteurellales</taxon>
        <taxon>Pasteurellaceae</taxon>
        <taxon>Lonepinella</taxon>
    </lineage>
</organism>
<reference evidence="2 3" key="1">
    <citation type="submission" date="2019-03" db="EMBL/GenBank/DDBJ databases">
        <title>Genomic Encyclopedia of Type Strains, Phase IV (KMG-IV): sequencing the most valuable type-strain genomes for metagenomic binning, comparative biology and taxonomic classification.</title>
        <authorList>
            <person name="Goeker M."/>
        </authorList>
    </citation>
    <scope>NUCLEOTIDE SEQUENCE [LARGE SCALE GENOMIC DNA]</scope>
    <source>
        <strain evidence="2 3">DSM 10053</strain>
    </source>
</reference>
<feature type="transmembrane region" description="Helical" evidence="1">
    <location>
        <begin position="29"/>
        <end position="49"/>
    </location>
</feature>
<dbReference type="EMBL" id="SMGJ01000003">
    <property type="protein sequence ID" value="TCK69999.1"/>
    <property type="molecule type" value="Genomic_DNA"/>
</dbReference>
<keyword evidence="1" id="KW-0472">Membrane</keyword>
<keyword evidence="1" id="KW-0812">Transmembrane</keyword>
<name>A0A4R1L166_9PAST</name>